<dbReference type="InterPro" id="IPR008971">
    <property type="entry name" value="HSP40/DnaJ_pept-bd"/>
</dbReference>
<dbReference type="Proteomes" id="UP000581206">
    <property type="component" value="Unassembled WGS sequence"/>
</dbReference>
<evidence type="ECO:0000313" key="5">
    <source>
        <dbReference type="EMBL" id="NKY23472.1"/>
    </source>
</evidence>
<dbReference type="AlphaFoldDB" id="A0A7X6KWD1"/>
<name>A0A7X6KWD1_9CELL</name>
<dbReference type="InterPro" id="IPR036869">
    <property type="entry name" value="J_dom_sf"/>
</dbReference>
<dbReference type="CDD" id="cd10747">
    <property type="entry name" value="DnaJ_C"/>
    <property type="match status" value="1"/>
</dbReference>
<dbReference type="InterPro" id="IPR001623">
    <property type="entry name" value="DnaJ_domain"/>
</dbReference>
<feature type="domain" description="J" evidence="4">
    <location>
        <begin position="10"/>
        <end position="75"/>
    </location>
</feature>
<dbReference type="SMART" id="SM00271">
    <property type="entry name" value="DnaJ"/>
    <property type="match status" value="1"/>
</dbReference>
<evidence type="ECO:0000256" key="1">
    <source>
        <dbReference type="ARBA" id="ARBA00022705"/>
    </source>
</evidence>
<dbReference type="Pfam" id="PF01556">
    <property type="entry name" value="DnaJ_C"/>
    <property type="match status" value="1"/>
</dbReference>
<dbReference type="SUPFAM" id="SSF49493">
    <property type="entry name" value="HSP40/DnaJ peptide-binding domain"/>
    <property type="match status" value="2"/>
</dbReference>
<gene>
    <name evidence="5" type="ORF">HGA03_12440</name>
</gene>
<dbReference type="Gene3D" id="2.60.260.20">
    <property type="entry name" value="Urease metallochaperone UreE, N-terminal domain"/>
    <property type="match status" value="2"/>
</dbReference>
<reference evidence="5 6" key="1">
    <citation type="submission" date="2020-04" db="EMBL/GenBank/DDBJ databases">
        <title>MicrobeNet Type strains.</title>
        <authorList>
            <person name="Nicholson A.C."/>
        </authorList>
    </citation>
    <scope>NUCLEOTIDE SEQUENCE [LARGE SCALE GENOMIC DNA]</scope>
    <source>
        <strain evidence="5 6">ATCC BAA-788</strain>
    </source>
</reference>
<dbReference type="PROSITE" id="PS50076">
    <property type="entry name" value="DNAJ_2"/>
    <property type="match status" value="1"/>
</dbReference>
<dbReference type="InterPro" id="IPR002939">
    <property type="entry name" value="DnaJ_C"/>
</dbReference>
<dbReference type="FunFam" id="2.60.260.20:FF:000013">
    <property type="entry name" value="DnaJ subfamily B member 11"/>
    <property type="match status" value="1"/>
</dbReference>
<dbReference type="GO" id="GO:0006260">
    <property type="term" value="P:DNA replication"/>
    <property type="evidence" value="ECO:0007669"/>
    <property type="project" value="UniProtKB-KW"/>
</dbReference>
<dbReference type="InterPro" id="IPR018253">
    <property type="entry name" value="DnaJ_domain_CS"/>
</dbReference>
<dbReference type="EMBL" id="JAAXOX010000006">
    <property type="protein sequence ID" value="NKY23472.1"/>
    <property type="molecule type" value="Genomic_DNA"/>
</dbReference>
<dbReference type="PROSITE" id="PS00636">
    <property type="entry name" value="DNAJ_1"/>
    <property type="match status" value="1"/>
</dbReference>
<keyword evidence="6" id="KW-1185">Reference proteome</keyword>
<dbReference type="Pfam" id="PF00226">
    <property type="entry name" value="DnaJ"/>
    <property type="match status" value="1"/>
</dbReference>
<protein>
    <submittedName>
        <fullName evidence="5">DnaJ domain-containing protein</fullName>
    </submittedName>
</protein>
<dbReference type="PANTHER" id="PTHR43096">
    <property type="entry name" value="DNAJ HOMOLOG 1, MITOCHONDRIAL-RELATED"/>
    <property type="match status" value="1"/>
</dbReference>
<evidence type="ECO:0000259" key="4">
    <source>
        <dbReference type="PROSITE" id="PS50076"/>
    </source>
</evidence>
<dbReference type="GO" id="GO:0005737">
    <property type="term" value="C:cytoplasm"/>
    <property type="evidence" value="ECO:0007669"/>
    <property type="project" value="TreeGrafter"/>
</dbReference>
<accession>A0A7X6KWD1</accession>
<evidence type="ECO:0000256" key="2">
    <source>
        <dbReference type="ARBA" id="ARBA00023016"/>
    </source>
</evidence>
<evidence type="ECO:0000313" key="6">
    <source>
        <dbReference type="Proteomes" id="UP000581206"/>
    </source>
</evidence>
<dbReference type="GO" id="GO:0042026">
    <property type="term" value="P:protein refolding"/>
    <property type="evidence" value="ECO:0007669"/>
    <property type="project" value="TreeGrafter"/>
</dbReference>
<keyword evidence="3" id="KW-0143">Chaperone</keyword>
<sequence length="330" mass="33797">MSGQDWLEKDFYAVLGVSKDADAATIKKAYRKLARTMHPDHNPGDAQAEAKFKEVGEAYAVLSDPEQRQQYDQLRAMAGGARFQAGGPGGGTGGAGFEDLFGGMFGAGGQPGGGSRVRFSTGGGGAGFEDILGGMFGGGGGGFGQTRSRRGVDLSAVTTLPFRQAVEGSTVTLGVEGRTVKARIPAGVRDGQKIRLRGKGRPGEGGGPAGDLEVTVKVAPHPVFTLDGNNLRVTLPVTFDEAALGAKVQVPTLDGSTVTMKIPAGTPSGRTLRVKGKGITTSSGTGDLLVTTQVVVPQRLDGAAKEAVEAFRAATEGTDPRAELIAQAGK</sequence>
<dbReference type="PANTHER" id="PTHR43096:SF54">
    <property type="entry name" value="CHAPERONE PROTEIN DNAJ 1"/>
    <property type="match status" value="1"/>
</dbReference>
<keyword evidence="1" id="KW-0235">DNA replication</keyword>
<keyword evidence="2" id="KW-0346">Stress response</keyword>
<dbReference type="CDD" id="cd06257">
    <property type="entry name" value="DnaJ"/>
    <property type="match status" value="1"/>
</dbReference>
<proteinExistence type="predicted"/>
<evidence type="ECO:0000256" key="3">
    <source>
        <dbReference type="ARBA" id="ARBA00023186"/>
    </source>
</evidence>
<dbReference type="SUPFAM" id="SSF46565">
    <property type="entry name" value="Chaperone J-domain"/>
    <property type="match status" value="1"/>
</dbReference>
<dbReference type="PRINTS" id="PR00625">
    <property type="entry name" value="JDOMAIN"/>
</dbReference>
<organism evidence="5 6">
    <name type="scientific">Cellulomonas denverensis</name>
    <dbReference type="NCBI Taxonomy" id="264297"/>
    <lineage>
        <taxon>Bacteria</taxon>
        <taxon>Bacillati</taxon>
        <taxon>Actinomycetota</taxon>
        <taxon>Actinomycetes</taxon>
        <taxon>Micrococcales</taxon>
        <taxon>Cellulomonadaceae</taxon>
        <taxon>Cellulomonas</taxon>
    </lineage>
</organism>
<dbReference type="RefSeq" id="WP_168630603.1">
    <property type="nucleotide sequence ID" value="NZ_BONL01000006.1"/>
</dbReference>
<comment type="caution">
    <text evidence="5">The sequence shown here is derived from an EMBL/GenBank/DDBJ whole genome shotgun (WGS) entry which is preliminary data.</text>
</comment>
<dbReference type="Gene3D" id="1.10.287.110">
    <property type="entry name" value="DnaJ domain"/>
    <property type="match status" value="1"/>
</dbReference>
<dbReference type="GO" id="GO:0051082">
    <property type="term" value="F:unfolded protein binding"/>
    <property type="evidence" value="ECO:0007669"/>
    <property type="project" value="InterPro"/>
</dbReference>